<reference evidence="2 3" key="1">
    <citation type="submission" date="2023-08" db="EMBL/GenBank/DDBJ databases">
        <authorList>
            <person name="Sharma P."/>
            <person name="Verma V."/>
            <person name="Mohan M.K."/>
            <person name="Dubey A.K."/>
        </authorList>
    </citation>
    <scope>NUCLEOTIDE SEQUENCE [LARGE SCALE GENOMIC DNA]</scope>
    <source>
        <strain evidence="2 3">ADP4</strain>
    </source>
</reference>
<sequence>MNKGTRLSAVAVSAVTALAVGATGVSQAYAADAGADRPAARTGQVTQAQIDELTRYLEALDRGEHLDADGNFDYEATKATLGAELADALKPYFDKASEAQREGVQRSYASCLLDAIGLGGIGGLAEKINEHIKKKNWRKVAEIGLKEAAKRGVKIAVKGGVAGMAAVLAGASIYCIWKGAPERPAAQADTAGFAPLSFAGRDAASSALGG</sequence>
<keyword evidence="3" id="KW-1185">Reference proteome</keyword>
<evidence type="ECO:0000313" key="3">
    <source>
        <dbReference type="Proteomes" id="UP001348265"/>
    </source>
</evidence>
<evidence type="ECO:0000313" key="2">
    <source>
        <dbReference type="EMBL" id="MEF3114248.1"/>
    </source>
</evidence>
<feature type="chain" id="PRO_5045098069" description="Secreted protein" evidence="1">
    <location>
        <begin position="31"/>
        <end position="210"/>
    </location>
</feature>
<dbReference type="RefSeq" id="WP_331786752.1">
    <property type="nucleotide sequence ID" value="NZ_JAVFKM010000005.1"/>
</dbReference>
<dbReference type="EMBL" id="JAVFKM010000005">
    <property type="protein sequence ID" value="MEF3114248.1"/>
    <property type="molecule type" value="Genomic_DNA"/>
</dbReference>
<evidence type="ECO:0008006" key="4">
    <source>
        <dbReference type="Google" id="ProtNLM"/>
    </source>
</evidence>
<protein>
    <recommendedName>
        <fullName evidence="4">Secreted protein</fullName>
    </recommendedName>
</protein>
<feature type="signal peptide" evidence="1">
    <location>
        <begin position="1"/>
        <end position="30"/>
    </location>
</feature>
<accession>A0ABU7WU46</accession>
<gene>
    <name evidence="2" type="ORF">RB636_13760</name>
</gene>
<proteinExistence type="predicted"/>
<name>A0ABU7WU46_9ACTN</name>
<keyword evidence="1" id="KW-0732">Signal</keyword>
<evidence type="ECO:0000256" key="1">
    <source>
        <dbReference type="SAM" id="SignalP"/>
    </source>
</evidence>
<comment type="caution">
    <text evidence="2">The sequence shown here is derived from an EMBL/GenBank/DDBJ whole genome shotgun (WGS) entry which is preliminary data.</text>
</comment>
<dbReference type="Proteomes" id="UP001348265">
    <property type="component" value="Unassembled WGS sequence"/>
</dbReference>
<organism evidence="2 3">
    <name type="scientific">Streptomyces chrestomyceticus</name>
    <dbReference type="NCBI Taxonomy" id="68185"/>
    <lineage>
        <taxon>Bacteria</taxon>
        <taxon>Bacillati</taxon>
        <taxon>Actinomycetota</taxon>
        <taxon>Actinomycetes</taxon>
        <taxon>Kitasatosporales</taxon>
        <taxon>Streptomycetaceae</taxon>
        <taxon>Streptomyces</taxon>
    </lineage>
</organism>